<dbReference type="RefSeq" id="WP_185002586.1">
    <property type="nucleotide sequence ID" value="NZ_BAAAUI010000012.1"/>
</dbReference>
<accession>A0A7W7C930</accession>
<dbReference type="EMBL" id="JACHMH010000001">
    <property type="protein sequence ID" value="MBB4676812.1"/>
    <property type="molecule type" value="Genomic_DNA"/>
</dbReference>
<evidence type="ECO:0000256" key="1">
    <source>
        <dbReference type="SAM" id="MobiDB-lite"/>
    </source>
</evidence>
<keyword evidence="2" id="KW-0472">Membrane</keyword>
<protein>
    <submittedName>
        <fullName evidence="3">Uncharacterized protein</fullName>
    </submittedName>
</protein>
<keyword evidence="4" id="KW-1185">Reference proteome</keyword>
<dbReference type="Proteomes" id="UP000533598">
    <property type="component" value="Unassembled WGS sequence"/>
</dbReference>
<feature type="transmembrane region" description="Helical" evidence="2">
    <location>
        <begin position="29"/>
        <end position="48"/>
    </location>
</feature>
<keyword evidence="2" id="KW-1133">Transmembrane helix</keyword>
<name>A0A7W7C930_9PSEU</name>
<evidence type="ECO:0000313" key="3">
    <source>
        <dbReference type="EMBL" id="MBB4676812.1"/>
    </source>
</evidence>
<proteinExistence type="predicted"/>
<reference evidence="3 4" key="1">
    <citation type="submission" date="2020-08" db="EMBL/GenBank/DDBJ databases">
        <title>Sequencing the genomes of 1000 actinobacteria strains.</title>
        <authorList>
            <person name="Klenk H.-P."/>
        </authorList>
    </citation>
    <scope>NUCLEOTIDE SEQUENCE [LARGE SCALE GENOMIC DNA]</scope>
    <source>
        <strain evidence="3 4">DSM 44230</strain>
    </source>
</reference>
<keyword evidence="2" id="KW-0812">Transmembrane</keyword>
<feature type="compositionally biased region" description="Low complexity" evidence="1">
    <location>
        <begin position="109"/>
        <end position="121"/>
    </location>
</feature>
<dbReference type="AlphaFoldDB" id="A0A7W7C930"/>
<sequence>MLYLVLLLVLAAFGLLVTALVSGVTAWAWGSVVASVAAALLLFADWLLRRRRALAADPDPAADGEVGRPDAGEHTGAAGAAREKVVTGPEDDEEAGDAAVKAVSPAEPSTGSGALTGGTAADPGEEDTDAADLLIVAALEAEVRVVDEHPRYHLAECTWLTGSATLRLPVREARELGFTPCGRCGPDRGLAAAHRADRAR</sequence>
<gene>
    <name evidence="3" type="ORF">HNR67_002930</name>
</gene>
<evidence type="ECO:0000313" key="4">
    <source>
        <dbReference type="Proteomes" id="UP000533598"/>
    </source>
</evidence>
<organism evidence="3 4">
    <name type="scientific">Crossiella cryophila</name>
    <dbReference type="NCBI Taxonomy" id="43355"/>
    <lineage>
        <taxon>Bacteria</taxon>
        <taxon>Bacillati</taxon>
        <taxon>Actinomycetota</taxon>
        <taxon>Actinomycetes</taxon>
        <taxon>Pseudonocardiales</taxon>
        <taxon>Pseudonocardiaceae</taxon>
        <taxon>Crossiella</taxon>
    </lineage>
</organism>
<evidence type="ECO:0000256" key="2">
    <source>
        <dbReference type="SAM" id="Phobius"/>
    </source>
</evidence>
<feature type="region of interest" description="Disordered" evidence="1">
    <location>
        <begin position="58"/>
        <end position="126"/>
    </location>
</feature>
<comment type="caution">
    <text evidence="3">The sequence shown here is derived from an EMBL/GenBank/DDBJ whole genome shotgun (WGS) entry which is preliminary data.</text>
</comment>